<dbReference type="PANTHER" id="PTHR35902:SF3">
    <property type="entry name" value="NPCBM-ASSOCIATED, NEW3 DOMAIN OF ALPHA-GALACTOSIDASE"/>
    <property type="match status" value="1"/>
</dbReference>
<dbReference type="GeneID" id="13724657"/>
<evidence type="ECO:0000256" key="1">
    <source>
        <dbReference type="SAM" id="Phobius"/>
    </source>
</evidence>
<dbReference type="PANTHER" id="PTHR35902">
    <property type="entry name" value="S-LAYER DOMAIN-LIKE PROTEIN-RELATED"/>
    <property type="match status" value="1"/>
</dbReference>
<keyword evidence="3" id="KW-1185">Reference proteome</keyword>
<accession>K0B9L5</accession>
<protein>
    <recommendedName>
        <fullName evidence="4">S-layer domain-containing protein</fullName>
    </recommendedName>
</protein>
<evidence type="ECO:0000313" key="2">
    <source>
        <dbReference type="EMBL" id="AFS81670.1"/>
    </source>
</evidence>
<proteinExistence type="predicted"/>
<dbReference type="AlphaFoldDB" id="K0B9L5"/>
<dbReference type="Proteomes" id="UP000006101">
    <property type="component" value="Chromosome"/>
</dbReference>
<gene>
    <name evidence="2" type="ORF">NKOR_09095</name>
</gene>
<dbReference type="EMBL" id="CP003842">
    <property type="protein sequence ID" value="AFS81670.1"/>
    <property type="molecule type" value="Genomic_DNA"/>
</dbReference>
<dbReference type="PATRIC" id="fig|1229908.8.peg.1964"/>
<name>K0B9L5_9ARCH</name>
<keyword evidence="1" id="KW-0472">Membrane</keyword>
<sequence length="435" mass="47756">MNQKLFFMLLGILVIPLFIGNSYGQITSGGFGDSPFERDFGDVKFLDAYFGTLNQKIEVEAGDSNVPFTVVFANVGTQDITGIKGQLSLPFGFSASDGPGSIIKADSDSNSLAGETFHLTFFVNIDKNVNIQQYPGTVKVDYSRLRESGVRTAFEDFDFKVTGDSVINVRALEPFLTSLRTNNVVIEIANDGTAPISSVDIVASNTQTERASTTSSTTNVENVVILESNWDVGNIEPKSTRHLTATVYVPEGLKDDTLRIPLSISYYNAHGDQHVISKIVDFYIKGLIELTIFNVDVIELSGTQMVIGEIINEGNEDGLFGFVSLEPRGDSNIKPNTQFIDEIEVDAPVPFNIPIEFDGEPKYGEHDITITVRYKDSVRDELFVIEDVTILVNEPSNDDESGLDSTMIIVPVVIAIAVGIYVMRRRKKTTIDASD</sequence>
<dbReference type="RefSeq" id="WP_014964047.1">
    <property type="nucleotide sequence ID" value="NC_018655.1"/>
</dbReference>
<organism evidence="2 3">
    <name type="scientific">Candidatus Nitrosopumilus koreensis AR1</name>
    <dbReference type="NCBI Taxonomy" id="1229908"/>
    <lineage>
        <taxon>Archaea</taxon>
        <taxon>Nitrososphaerota</taxon>
        <taxon>Nitrososphaeria</taxon>
        <taxon>Nitrosopumilales</taxon>
        <taxon>Nitrosopumilaceae</taxon>
        <taxon>Nitrosopumilus</taxon>
    </lineage>
</organism>
<evidence type="ECO:0008006" key="4">
    <source>
        <dbReference type="Google" id="ProtNLM"/>
    </source>
</evidence>
<feature type="transmembrane region" description="Helical" evidence="1">
    <location>
        <begin position="405"/>
        <end position="423"/>
    </location>
</feature>
<keyword evidence="1" id="KW-1133">Transmembrane helix</keyword>
<dbReference type="KEGG" id="nkr:NKOR_09095"/>
<dbReference type="STRING" id="1229908.NKOR_09095"/>
<reference evidence="2 3" key="1">
    <citation type="journal article" date="2012" name="J. Bacteriol.">
        <title>Draft Genome Sequence of an Ammonia-Oxidizing Archaeon, "Candidatus Nitrosopumilus koreensis" AR1, from Marine Sediment.</title>
        <authorList>
            <person name="Park S.J."/>
            <person name="Kim J.G."/>
            <person name="Jung M.Y."/>
            <person name="Kim S.J."/>
            <person name="Cha I.T."/>
            <person name="Kwon K."/>
            <person name="Lee J.H."/>
            <person name="Rhee S.K."/>
        </authorList>
    </citation>
    <scope>NUCLEOTIDE SEQUENCE [LARGE SCALE GENOMIC DNA]</scope>
    <source>
        <strain evidence="2 3">AR1</strain>
    </source>
</reference>
<keyword evidence="1" id="KW-0812">Transmembrane</keyword>
<dbReference type="HOGENOM" id="CLU_632567_0_0_2"/>
<evidence type="ECO:0000313" key="3">
    <source>
        <dbReference type="Proteomes" id="UP000006101"/>
    </source>
</evidence>